<dbReference type="Gene3D" id="1.10.600.10">
    <property type="entry name" value="Farnesyl Diphosphate Synthase"/>
    <property type="match status" value="1"/>
</dbReference>
<dbReference type="SFLD" id="SFLDS00005">
    <property type="entry name" value="Isoprenoid_Synthase_Type_I"/>
    <property type="match status" value="1"/>
</dbReference>
<reference evidence="2 3" key="1">
    <citation type="submission" date="2021-04" db="EMBL/GenBank/DDBJ databases">
        <title>Chitinophaga sp. nov., isolated from the rhizosphere soil.</title>
        <authorList>
            <person name="He S."/>
        </authorList>
    </citation>
    <scope>NUCLEOTIDE SEQUENCE [LARGE SCALE GENOMIC DNA]</scope>
    <source>
        <strain evidence="2 3">2R12</strain>
    </source>
</reference>
<evidence type="ECO:0000313" key="2">
    <source>
        <dbReference type="EMBL" id="MBS0032013.1"/>
    </source>
</evidence>
<evidence type="ECO:0000313" key="3">
    <source>
        <dbReference type="Proteomes" id="UP000676386"/>
    </source>
</evidence>
<keyword evidence="1" id="KW-0479">Metal-binding</keyword>
<gene>
    <name evidence="2" type="ORF">KE626_32070</name>
</gene>
<organism evidence="2 3">
    <name type="scientific">Chitinophaga hostae</name>
    <dbReference type="NCBI Taxonomy" id="2831022"/>
    <lineage>
        <taxon>Bacteria</taxon>
        <taxon>Pseudomonadati</taxon>
        <taxon>Bacteroidota</taxon>
        <taxon>Chitinophagia</taxon>
        <taxon>Chitinophagales</taxon>
        <taxon>Chitinophagaceae</taxon>
        <taxon>Chitinophaga</taxon>
    </lineage>
</organism>
<dbReference type="RefSeq" id="WP_211977173.1">
    <property type="nucleotide sequence ID" value="NZ_CBFHAM010000018.1"/>
</dbReference>
<dbReference type="EMBL" id="JAGTXB010000027">
    <property type="protein sequence ID" value="MBS0032013.1"/>
    <property type="molecule type" value="Genomic_DNA"/>
</dbReference>
<comment type="similarity">
    <text evidence="1">Belongs to the terpene synthase family.</text>
</comment>
<accession>A0ABS5J9X9</accession>
<protein>
    <recommendedName>
        <fullName evidence="1">Terpene synthase</fullName>
        <ecNumber evidence="1">4.2.3.-</ecNumber>
    </recommendedName>
</protein>
<comment type="cofactor">
    <cofactor evidence="1">
        <name>Mg(2+)</name>
        <dbReference type="ChEBI" id="CHEBI:18420"/>
    </cofactor>
</comment>
<dbReference type="Pfam" id="PF19086">
    <property type="entry name" value="Terpene_syn_C_2"/>
    <property type="match status" value="1"/>
</dbReference>
<dbReference type="Proteomes" id="UP000676386">
    <property type="component" value="Unassembled WGS sequence"/>
</dbReference>
<sequence length="321" mass="36837">MLTTTSSPELYCPFPESLHPRVSEADQHTTAWVHHFHLVKDENTWDDYHAQKFTWMVARMFPNAPLSSLCMASDFNTLLFLWDDHLDALSPNELNTGFERTVYNMMQILEANKTFTLDTGGPILAAMSDIWQRMRSISTKAWQVRFARSLKDAFIANMWRMKHVDNARNISLKDYIRFRPQIGGANFFLDLATLMGEINLPADLRANKQVKSMGLYCSQTICWANDLYSFSKELEGGDELNLVMLLKHHHQLTLEQAVEQAIRIHNSEVALFNNTADVLTALCSAAVKPILEEYVLTLGRMMKGNIDWSSQDTTRYHYGYA</sequence>
<keyword evidence="1" id="KW-0460">Magnesium</keyword>
<evidence type="ECO:0000256" key="1">
    <source>
        <dbReference type="RuleBase" id="RU366034"/>
    </source>
</evidence>
<dbReference type="EC" id="4.2.3.-" evidence="1"/>
<dbReference type="InterPro" id="IPR034686">
    <property type="entry name" value="Terpene_cyclase-like_2"/>
</dbReference>
<comment type="caution">
    <text evidence="2">The sequence shown here is derived from an EMBL/GenBank/DDBJ whole genome shotgun (WGS) entry which is preliminary data.</text>
</comment>
<dbReference type="PANTHER" id="PTHR35201">
    <property type="entry name" value="TERPENE SYNTHASE"/>
    <property type="match status" value="1"/>
</dbReference>
<dbReference type="InterPro" id="IPR008949">
    <property type="entry name" value="Isoprenoid_synthase_dom_sf"/>
</dbReference>
<dbReference type="SUPFAM" id="SSF48576">
    <property type="entry name" value="Terpenoid synthases"/>
    <property type="match status" value="1"/>
</dbReference>
<keyword evidence="3" id="KW-1185">Reference proteome</keyword>
<dbReference type="PANTHER" id="PTHR35201:SF4">
    <property type="entry name" value="BETA-PINACENE SYNTHASE-RELATED"/>
    <property type="match status" value="1"/>
</dbReference>
<dbReference type="SFLD" id="SFLDG01020">
    <property type="entry name" value="Terpene_Cyclase_Like_2"/>
    <property type="match status" value="1"/>
</dbReference>
<proteinExistence type="inferred from homology"/>
<name>A0ABS5J9X9_9BACT</name>
<keyword evidence="1" id="KW-0456">Lyase</keyword>